<evidence type="ECO:0000259" key="3">
    <source>
        <dbReference type="Pfam" id="PF08044"/>
    </source>
</evidence>
<dbReference type="OrthoDB" id="5145586at2"/>
<evidence type="ECO:0000313" key="5">
    <source>
        <dbReference type="Proteomes" id="UP000567922"/>
    </source>
</evidence>
<feature type="compositionally biased region" description="Pro residues" evidence="1">
    <location>
        <begin position="244"/>
        <end position="256"/>
    </location>
</feature>
<feature type="transmembrane region" description="Helical" evidence="2">
    <location>
        <begin position="82"/>
        <end position="102"/>
    </location>
</feature>
<keyword evidence="2" id="KW-1133">Transmembrane helix</keyword>
<feature type="domain" description="DUF1707" evidence="3">
    <location>
        <begin position="12"/>
        <end position="63"/>
    </location>
</feature>
<feature type="transmembrane region" description="Helical" evidence="2">
    <location>
        <begin position="108"/>
        <end position="126"/>
    </location>
</feature>
<feature type="transmembrane region" description="Helical" evidence="2">
    <location>
        <begin position="178"/>
        <end position="194"/>
    </location>
</feature>
<dbReference type="Pfam" id="PF08044">
    <property type="entry name" value="DUF1707"/>
    <property type="match status" value="1"/>
</dbReference>
<name>A0A839RIG7_9ACTN</name>
<dbReference type="Proteomes" id="UP000567922">
    <property type="component" value="Unassembled WGS sequence"/>
</dbReference>
<evidence type="ECO:0000313" key="4">
    <source>
        <dbReference type="EMBL" id="MBB3036602.1"/>
    </source>
</evidence>
<comment type="caution">
    <text evidence="4">The sequence shown here is derived from an EMBL/GenBank/DDBJ whole genome shotgun (WGS) entry which is preliminary data.</text>
</comment>
<proteinExistence type="predicted"/>
<dbReference type="EMBL" id="JACHWS010000001">
    <property type="protein sequence ID" value="MBB3036602.1"/>
    <property type="molecule type" value="Genomic_DNA"/>
</dbReference>
<evidence type="ECO:0000256" key="1">
    <source>
        <dbReference type="SAM" id="MobiDB-lite"/>
    </source>
</evidence>
<feature type="transmembrane region" description="Helical" evidence="2">
    <location>
        <begin position="147"/>
        <end position="166"/>
    </location>
</feature>
<dbReference type="AlphaFoldDB" id="A0A839RIG7"/>
<keyword evidence="2" id="KW-0812">Transmembrane</keyword>
<reference evidence="4 5" key="1">
    <citation type="submission" date="2020-08" db="EMBL/GenBank/DDBJ databases">
        <title>Sequencing the genomes of 1000 actinobacteria strains.</title>
        <authorList>
            <person name="Klenk H.-P."/>
        </authorList>
    </citation>
    <scope>NUCLEOTIDE SEQUENCE [LARGE SCALE GENOMIC DNA]</scope>
    <source>
        <strain evidence="4 5">DSM 45258</strain>
    </source>
</reference>
<keyword evidence="2" id="KW-0472">Membrane</keyword>
<dbReference type="InterPro" id="IPR012551">
    <property type="entry name" value="DUF1707_SHOCT-like"/>
</dbReference>
<feature type="region of interest" description="Disordered" evidence="1">
    <location>
        <begin position="197"/>
        <end position="288"/>
    </location>
</feature>
<feature type="compositionally biased region" description="Pro residues" evidence="1">
    <location>
        <begin position="264"/>
        <end position="274"/>
    </location>
</feature>
<gene>
    <name evidence="4" type="ORF">FHU29_001036</name>
</gene>
<sequence>MDAVNGPGNARRIGDAERQRGLDLLTRAMSLGYLDVDEYTQRSGDCAVAKFQHEIDELVHDLPSAMPEPAPPATLPHPKSPWPIPAILLNMLGGFFLAVMVADSSVGEFFVGLAIAGVCVGGAYAIRMKQRSKPQPAVPETGKSGRTWNVAAIATLGFGLLTTLVMVTTPGDSVRDHIGSILFGLVIVATGLALRGPRPKGAVSTNSHHAPIPPPNVNGQANYFRSHPGSGYVAPHSGTARTAPSPPPPAAPPTHRPSPEYMNYPPPPPPYPHRPPTDWSQPPQWPRG</sequence>
<keyword evidence="5" id="KW-1185">Reference proteome</keyword>
<evidence type="ECO:0000256" key="2">
    <source>
        <dbReference type="SAM" id="Phobius"/>
    </source>
</evidence>
<accession>A0A839RIG7</accession>
<protein>
    <recommendedName>
        <fullName evidence="3">DUF1707 domain-containing protein</fullName>
    </recommendedName>
</protein>
<dbReference type="RefSeq" id="WP_064441759.1">
    <property type="nucleotide sequence ID" value="NZ_BDDI01000015.1"/>
</dbReference>
<organism evidence="4 5">
    <name type="scientific">Hoyosella altamirensis</name>
    <dbReference type="NCBI Taxonomy" id="616997"/>
    <lineage>
        <taxon>Bacteria</taxon>
        <taxon>Bacillati</taxon>
        <taxon>Actinomycetota</taxon>
        <taxon>Actinomycetes</taxon>
        <taxon>Mycobacteriales</taxon>
        <taxon>Hoyosellaceae</taxon>
        <taxon>Hoyosella</taxon>
    </lineage>
</organism>